<dbReference type="SMART" id="SM00044">
    <property type="entry name" value="CYCc"/>
    <property type="match status" value="1"/>
</dbReference>
<dbReference type="KEGG" id="uru:DSM104443_04118"/>
<organism evidence="3 4">
    <name type="scientific">Usitatibacter rugosus</name>
    <dbReference type="NCBI Taxonomy" id="2732067"/>
    <lineage>
        <taxon>Bacteria</taxon>
        <taxon>Pseudomonadati</taxon>
        <taxon>Pseudomonadota</taxon>
        <taxon>Betaproteobacteria</taxon>
        <taxon>Nitrosomonadales</taxon>
        <taxon>Usitatibacteraceae</taxon>
        <taxon>Usitatibacter</taxon>
    </lineage>
</organism>
<evidence type="ECO:0000259" key="2">
    <source>
        <dbReference type="PROSITE" id="PS50125"/>
    </source>
</evidence>
<dbReference type="PANTHER" id="PTHR43081">
    <property type="entry name" value="ADENYLATE CYCLASE, TERMINAL-DIFFERENTIATION SPECIFIC-RELATED"/>
    <property type="match status" value="1"/>
</dbReference>
<dbReference type="Gene3D" id="2.60.200.20">
    <property type="match status" value="1"/>
</dbReference>
<dbReference type="InterPro" id="IPR008984">
    <property type="entry name" value="SMAD_FHA_dom_sf"/>
</dbReference>
<dbReference type="GO" id="GO:0004016">
    <property type="term" value="F:adenylate cyclase activity"/>
    <property type="evidence" value="ECO:0007669"/>
    <property type="project" value="UniProtKB-ARBA"/>
</dbReference>
<dbReference type="SUPFAM" id="SSF55073">
    <property type="entry name" value="Nucleotide cyclase"/>
    <property type="match status" value="1"/>
</dbReference>
<accession>A0A6M4H388</accession>
<protein>
    <recommendedName>
        <fullName evidence="5">Class 3 adenylate cyclase</fullName>
    </recommendedName>
</protein>
<dbReference type="GO" id="GO:0035556">
    <property type="term" value="P:intracellular signal transduction"/>
    <property type="evidence" value="ECO:0007669"/>
    <property type="project" value="InterPro"/>
</dbReference>
<reference evidence="3 4" key="1">
    <citation type="submission" date="2020-04" db="EMBL/GenBank/DDBJ databases">
        <title>Usitatibacter rugosus gen. nov., sp. nov. and Usitatibacter palustris sp. nov., novel members of Usitatibacteraceae fam. nov. within the order Nitrosomonadales isolated from soil.</title>
        <authorList>
            <person name="Huber K.J."/>
            <person name="Neumann-Schaal M."/>
            <person name="Geppert A."/>
            <person name="Luckner M."/>
            <person name="Wanner G."/>
            <person name="Overmann J."/>
        </authorList>
    </citation>
    <scope>NUCLEOTIDE SEQUENCE [LARGE SCALE GENOMIC DNA]</scope>
    <source>
        <strain evidence="3 4">0125_3</strain>
    </source>
</reference>
<dbReference type="PANTHER" id="PTHR43081:SF1">
    <property type="entry name" value="ADENYLATE CYCLASE, TERMINAL-DIFFERENTIATION SPECIFIC"/>
    <property type="match status" value="1"/>
</dbReference>
<dbReference type="Proteomes" id="UP000501534">
    <property type="component" value="Chromosome"/>
</dbReference>
<dbReference type="InterPro" id="IPR001054">
    <property type="entry name" value="A/G_cyclase"/>
</dbReference>
<evidence type="ECO:0000313" key="4">
    <source>
        <dbReference type="Proteomes" id="UP000501534"/>
    </source>
</evidence>
<dbReference type="Pfam" id="PF00498">
    <property type="entry name" value="FHA"/>
    <property type="match status" value="1"/>
</dbReference>
<sequence length="297" mass="32550">MPADQDEAKGCVLFADVSGSTKLYEAVGDKLAHAAIDGCVKMFASVTERNGGRVIKTIGDEIMAVFPDATAGGRSALSMQQELAVMAPVGNLRLGARIGYHFGALVERDGDVFGDTVNLAARLTEMASRGQIITSFETVEHLEPVLKMDCRRLYAIPVKGKDKEVAICEMIWQESDEVTTLATQRAAPRSGQHSLRLVYKDRTIELPKERKSLVLGRDATTDLVIPDRMASRAHCSIEVRQDKFVIADRSANGTYVLIDGDKGMVLRREEALLRGHGYITLGQSRETATEVVEFFCE</sequence>
<evidence type="ECO:0000313" key="3">
    <source>
        <dbReference type="EMBL" id="QJR13024.1"/>
    </source>
</evidence>
<dbReference type="CDD" id="cd07302">
    <property type="entry name" value="CHD"/>
    <property type="match status" value="1"/>
</dbReference>
<dbReference type="Pfam" id="PF00211">
    <property type="entry name" value="Guanylate_cyc"/>
    <property type="match status" value="1"/>
</dbReference>
<name>A0A6M4H388_9PROT</name>
<dbReference type="InterPro" id="IPR050697">
    <property type="entry name" value="Adenylyl/Guanylyl_Cyclase_3/4"/>
</dbReference>
<dbReference type="Gene3D" id="3.30.70.1230">
    <property type="entry name" value="Nucleotide cyclase"/>
    <property type="match status" value="1"/>
</dbReference>
<dbReference type="RefSeq" id="WP_171095745.1">
    <property type="nucleotide sequence ID" value="NZ_CP053069.1"/>
</dbReference>
<feature type="domain" description="FHA" evidence="1">
    <location>
        <begin position="213"/>
        <end position="256"/>
    </location>
</feature>
<gene>
    <name evidence="3" type="ORF">DSM104443_04118</name>
</gene>
<dbReference type="AlphaFoldDB" id="A0A6M4H388"/>
<dbReference type="InterPro" id="IPR029787">
    <property type="entry name" value="Nucleotide_cyclase"/>
</dbReference>
<evidence type="ECO:0008006" key="5">
    <source>
        <dbReference type="Google" id="ProtNLM"/>
    </source>
</evidence>
<dbReference type="InterPro" id="IPR000253">
    <property type="entry name" value="FHA_dom"/>
</dbReference>
<dbReference type="PROSITE" id="PS50125">
    <property type="entry name" value="GUANYLATE_CYCLASE_2"/>
    <property type="match status" value="1"/>
</dbReference>
<dbReference type="SUPFAM" id="SSF49879">
    <property type="entry name" value="SMAD/FHA domain"/>
    <property type="match status" value="1"/>
</dbReference>
<dbReference type="CDD" id="cd00060">
    <property type="entry name" value="FHA"/>
    <property type="match status" value="1"/>
</dbReference>
<proteinExistence type="predicted"/>
<dbReference type="SMART" id="SM00240">
    <property type="entry name" value="FHA"/>
    <property type="match status" value="1"/>
</dbReference>
<dbReference type="PROSITE" id="PS50006">
    <property type="entry name" value="FHA_DOMAIN"/>
    <property type="match status" value="1"/>
</dbReference>
<feature type="domain" description="Guanylate cyclase" evidence="2">
    <location>
        <begin position="11"/>
        <end position="124"/>
    </location>
</feature>
<evidence type="ECO:0000259" key="1">
    <source>
        <dbReference type="PROSITE" id="PS50006"/>
    </source>
</evidence>
<dbReference type="GO" id="GO:0009190">
    <property type="term" value="P:cyclic nucleotide biosynthetic process"/>
    <property type="evidence" value="ECO:0007669"/>
    <property type="project" value="InterPro"/>
</dbReference>
<keyword evidence="4" id="KW-1185">Reference proteome</keyword>
<dbReference type="EMBL" id="CP053069">
    <property type="protein sequence ID" value="QJR13024.1"/>
    <property type="molecule type" value="Genomic_DNA"/>
</dbReference>